<evidence type="ECO:0000313" key="3">
    <source>
        <dbReference type="Proteomes" id="UP000031449"/>
    </source>
</evidence>
<keyword evidence="1" id="KW-1133">Transmembrane helix</keyword>
<dbReference type="Proteomes" id="UP000031449">
    <property type="component" value="Chromosome"/>
</dbReference>
<dbReference type="BioCyc" id="JESP1508404:G14D9-11658-MONOMER"/>
<keyword evidence="3" id="KW-1185">Reference proteome</keyword>
<dbReference type="PIRSF" id="PIRSF002599">
    <property type="entry name" value="Cold_shock_A"/>
    <property type="match status" value="1"/>
</dbReference>
<feature type="transmembrane region" description="Helical" evidence="1">
    <location>
        <begin position="34"/>
        <end position="53"/>
    </location>
</feature>
<name>A0A0B5AUL4_9BACL</name>
<feature type="transmembrane region" description="Helical" evidence="1">
    <location>
        <begin position="6"/>
        <end position="22"/>
    </location>
</feature>
<protein>
    <recommendedName>
        <fullName evidence="4">DUF1294 domain-containing protein</fullName>
    </recommendedName>
</protein>
<dbReference type="InterPro" id="IPR012156">
    <property type="entry name" value="Cold_shock_CspA"/>
</dbReference>
<evidence type="ECO:0008006" key="4">
    <source>
        <dbReference type="Google" id="ProtNLM"/>
    </source>
</evidence>
<feature type="transmembrane region" description="Helical" evidence="1">
    <location>
        <begin position="65"/>
        <end position="86"/>
    </location>
</feature>
<dbReference type="KEGG" id="jeo:JMA_24020"/>
<keyword evidence="1" id="KW-0472">Membrane</keyword>
<evidence type="ECO:0000313" key="2">
    <source>
        <dbReference type="EMBL" id="AJD91719.1"/>
    </source>
</evidence>
<keyword evidence="1" id="KW-0812">Transmembrane</keyword>
<dbReference type="HOGENOM" id="CLU_091970_3_2_9"/>
<sequence>METVFTVYYFVLSLIGFISMKVDKKRARNDEYRISEKTLWTIALLGGALGSWVGMNFFRHKTKHFSFRVGMPVLVILHSALIIWAIR</sequence>
<accession>A0A0B5AUL4</accession>
<dbReference type="InterPro" id="IPR010718">
    <property type="entry name" value="DUF1294"/>
</dbReference>
<proteinExistence type="predicted"/>
<organism evidence="2 3">
    <name type="scientific">Jeotgalibacillus malaysiensis</name>
    <dbReference type="NCBI Taxonomy" id="1508404"/>
    <lineage>
        <taxon>Bacteria</taxon>
        <taxon>Bacillati</taxon>
        <taxon>Bacillota</taxon>
        <taxon>Bacilli</taxon>
        <taxon>Bacillales</taxon>
        <taxon>Caryophanaceae</taxon>
        <taxon>Jeotgalibacillus</taxon>
    </lineage>
</organism>
<reference evidence="2 3" key="1">
    <citation type="submission" date="2014-08" db="EMBL/GenBank/DDBJ databases">
        <title>Complete genome of a marine bacteria Jeotgalibacillus malaysiensis.</title>
        <authorList>
            <person name="Yaakop A.S."/>
            <person name="Chan K.-G."/>
            <person name="Goh K.M."/>
        </authorList>
    </citation>
    <scope>NUCLEOTIDE SEQUENCE [LARGE SCALE GENOMIC DNA]</scope>
    <source>
        <strain evidence="2 3">D5</strain>
    </source>
</reference>
<dbReference type="EMBL" id="CP009416">
    <property type="protein sequence ID" value="AJD91719.1"/>
    <property type="molecule type" value="Genomic_DNA"/>
</dbReference>
<evidence type="ECO:0000256" key="1">
    <source>
        <dbReference type="SAM" id="Phobius"/>
    </source>
</evidence>
<dbReference type="GO" id="GO:0003676">
    <property type="term" value="F:nucleic acid binding"/>
    <property type="evidence" value="ECO:0007669"/>
    <property type="project" value="InterPro"/>
</dbReference>
<dbReference type="STRING" id="1508404.JMA_24020"/>
<gene>
    <name evidence="2" type="ORF">JMA_24020</name>
</gene>
<dbReference type="Pfam" id="PF06961">
    <property type="entry name" value="DUF1294"/>
    <property type="match status" value="1"/>
</dbReference>
<dbReference type="AlphaFoldDB" id="A0A0B5AUL4"/>